<evidence type="ECO:0000256" key="3">
    <source>
        <dbReference type="ARBA" id="ARBA00022692"/>
    </source>
</evidence>
<keyword evidence="7" id="KW-0186">Copper</keyword>
<keyword evidence="3" id="KW-0812">Transmembrane</keyword>
<dbReference type="Gene3D" id="3.40.1110.10">
    <property type="entry name" value="Calcium-transporting ATPase, cytoplasmic domain N"/>
    <property type="match status" value="1"/>
</dbReference>
<evidence type="ECO:0000256" key="1">
    <source>
        <dbReference type="ARBA" id="ARBA00004370"/>
    </source>
</evidence>
<reference evidence="10 11" key="1">
    <citation type="submission" date="2017-04" db="EMBL/GenBank/DDBJ databases">
        <authorList>
            <person name="Afonso C.L."/>
            <person name="Miller P.J."/>
            <person name="Scott M.A."/>
            <person name="Spackman E."/>
            <person name="Goraichik I."/>
            <person name="Dimitrov K.M."/>
            <person name="Suarez D.L."/>
            <person name="Swayne D.E."/>
        </authorList>
    </citation>
    <scope>NUCLEOTIDE SEQUENCE [LARGE SCALE GENOMIC DNA]</scope>
    <source>
        <strain evidence="10 11">DSM 5090</strain>
    </source>
</reference>
<evidence type="ECO:0000256" key="5">
    <source>
        <dbReference type="ARBA" id="ARBA00022967"/>
    </source>
</evidence>
<evidence type="ECO:0000256" key="9">
    <source>
        <dbReference type="ARBA" id="ARBA00049289"/>
    </source>
</evidence>
<dbReference type="Gene3D" id="3.40.50.1000">
    <property type="entry name" value="HAD superfamily/HAD-like"/>
    <property type="match status" value="1"/>
</dbReference>
<dbReference type="STRING" id="112901.SAMN04488500_11789"/>
<evidence type="ECO:0000313" key="10">
    <source>
        <dbReference type="EMBL" id="SMC99697.1"/>
    </source>
</evidence>
<evidence type="ECO:0000256" key="4">
    <source>
        <dbReference type="ARBA" id="ARBA00022796"/>
    </source>
</evidence>
<dbReference type="GO" id="GO:0016887">
    <property type="term" value="F:ATP hydrolysis activity"/>
    <property type="evidence" value="ECO:0007669"/>
    <property type="project" value="InterPro"/>
</dbReference>
<evidence type="ECO:0000256" key="7">
    <source>
        <dbReference type="ARBA" id="ARBA00023008"/>
    </source>
</evidence>
<evidence type="ECO:0000313" key="11">
    <source>
        <dbReference type="Proteomes" id="UP000192738"/>
    </source>
</evidence>
<dbReference type="EMBL" id="FWXI01000017">
    <property type="protein sequence ID" value="SMC99697.1"/>
    <property type="molecule type" value="Genomic_DNA"/>
</dbReference>
<keyword evidence="11" id="KW-1185">Reference proteome</keyword>
<dbReference type="GO" id="GO:0005524">
    <property type="term" value="F:ATP binding"/>
    <property type="evidence" value="ECO:0007669"/>
    <property type="project" value="InterPro"/>
</dbReference>
<keyword evidence="8" id="KW-0472">Membrane</keyword>
<accession>A0A1W2DQF6</accession>
<sequence length="500" mass="53722">MVASTITAKACLQFPGRLRISVEGLLRNRSYAQYLSMRLSERNGIRSATANHLTGKLLVFFKPNRIMVSEILQEICLCRTQYSKLLDRTAESPNTLASSKTETNKKVTSTTELALWSIGIAALTFLLTRDVRRSMAVLIAGCPVAVALSRHAALGLAVVVARRGGVFVKDANMIEIIGKADTVVFDESSIIAGATAELHDIVGIDKNHTAAEVLRLAASTVAGTTHPLTGMLLGHVKSDGRELSSASDVEVRAFGVMAVVDSDRIIVGNVKFLAQENIMVERAFPRIRRMEHLGLSLLCIAINGKLAGIVGYSYQLRPESHEAVGRLRALGVNYIGLVIGETSNSIQDIIDRLGVPEYWTADSSESKKAIIDQLQQNGRRVIMVGNGGNDAQALKAATVGMAIDCNIAEGTAQSADVIIKGDDIREIPNLIHLGKFTDEVIWQNRALSAGLSAVGVSLAAVQSISPMAIMWILGIITVLANSARILTCVNRSNDTSVKGW</sequence>
<dbReference type="GO" id="GO:0005507">
    <property type="term" value="F:copper ion binding"/>
    <property type="evidence" value="ECO:0007669"/>
    <property type="project" value="TreeGrafter"/>
</dbReference>
<dbReference type="GO" id="GO:0140581">
    <property type="term" value="F:P-type monovalent copper transporter activity"/>
    <property type="evidence" value="ECO:0007669"/>
    <property type="project" value="UniProtKB-EC"/>
</dbReference>
<dbReference type="AlphaFoldDB" id="A0A1W2DQF6"/>
<evidence type="ECO:0000256" key="2">
    <source>
        <dbReference type="ARBA" id="ARBA00012517"/>
    </source>
</evidence>
<evidence type="ECO:0000256" key="6">
    <source>
        <dbReference type="ARBA" id="ARBA00022989"/>
    </source>
</evidence>
<dbReference type="PANTHER" id="PTHR43520:SF8">
    <property type="entry name" value="P-TYPE CU(+) TRANSPORTER"/>
    <property type="match status" value="1"/>
</dbReference>
<dbReference type="GO" id="GO:0055070">
    <property type="term" value="P:copper ion homeostasis"/>
    <property type="evidence" value="ECO:0007669"/>
    <property type="project" value="TreeGrafter"/>
</dbReference>
<gene>
    <name evidence="10" type="ORF">SAMN04488500_11789</name>
</gene>
<dbReference type="PRINTS" id="PR00119">
    <property type="entry name" value="CATATPASE"/>
</dbReference>
<keyword evidence="6" id="KW-1133">Transmembrane helix</keyword>
<dbReference type="Proteomes" id="UP000192738">
    <property type="component" value="Unassembled WGS sequence"/>
</dbReference>
<proteinExistence type="predicted"/>
<dbReference type="GO" id="GO:0016020">
    <property type="term" value="C:membrane"/>
    <property type="evidence" value="ECO:0007669"/>
    <property type="project" value="UniProtKB-SubCell"/>
</dbReference>
<dbReference type="SUPFAM" id="SSF56784">
    <property type="entry name" value="HAD-like"/>
    <property type="match status" value="1"/>
</dbReference>
<dbReference type="GO" id="GO:0043682">
    <property type="term" value="F:P-type divalent copper transporter activity"/>
    <property type="evidence" value="ECO:0007669"/>
    <property type="project" value="TreeGrafter"/>
</dbReference>
<name>A0A1W2DQF6_9FIRM</name>
<dbReference type="SUPFAM" id="SSF81660">
    <property type="entry name" value="Metal cation-transporting ATPase, ATP-binding domain N"/>
    <property type="match status" value="1"/>
</dbReference>
<keyword evidence="5" id="KW-1278">Translocase</keyword>
<keyword evidence="4" id="KW-0406">Ion transport</keyword>
<dbReference type="NCBIfam" id="TIGR01494">
    <property type="entry name" value="ATPase_P-type"/>
    <property type="match status" value="1"/>
</dbReference>
<dbReference type="InterPro" id="IPR023299">
    <property type="entry name" value="ATPase_P-typ_cyto_dom_N"/>
</dbReference>
<dbReference type="PANTHER" id="PTHR43520">
    <property type="entry name" value="ATP7, ISOFORM B"/>
    <property type="match status" value="1"/>
</dbReference>
<keyword evidence="4" id="KW-0187">Copper transport</keyword>
<dbReference type="EC" id="7.2.2.8" evidence="2"/>
<evidence type="ECO:0000256" key="8">
    <source>
        <dbReference type="ARBA" id="ARBA00023136"/>
    </source>
</evidence>
<dbReference type="InterPro" id="IPR023214">
    <property type="entry name" value="HAD_sf"/>
</dbReference>
<comment type="subcellular location">
    <subcellularLocation>
        <location evidence="1">Membrane</location>
    </subcellularLocation>
</comment>
<dbReference type="InterPro" id="IPR001757">
    <property type="entry name" value="P_typ_ATPase"/>
</dbReference>
<keyword evidence="4" id="KW-0813">Transport</keyword>
<protein>
    <recommendedName>
        <fullName evidence="2">P-type Cu(+) transporter</fullName>
        <ecNumber evidence="2">7.2.2.8</ecNumber>
    </recommendedName>
</protein>
<dbReference type="InterPro" id="IPR036412">
    <property type="entry name" value="HAD-like_sf"/>
</dbReference>
<organism evidence="10 11">
    <name type="scientific">Sporomusa malonica</name>
    <dbReference type="NCBI Taxonomy" id="112901"/>
    <lineage>
        <taxon>Bacteria</taxon>
        <taxon>Bacillati</taxon>
        <taxon>Bacillota</taxon>
        <taxon>Negativicutes</taxon>
        <taxon>Selenomonadales</taxon>
        <taxon>Sporomusaceae</taxon>
        <taxon>Sporomusa</taxon>
    </lineage>
</organism>
<dbReference type="Pfam" id="PF00702">
    <property type="entry name" value="Hydrolase"/>
    <property type="match status" value="1"/>
</dbReference>
<comment type="catalytic activity">
    <reaction evidence="9">
        <text>Cu(+)(in) + ATP + H2O = Cu(+)(out) + ADP + phosphate + H(+)</text>
        <dbReference type="Rhea" id="RHEA:25792"/>
        <dbReference type="ChEBI" id="CHEBI:15377"/>
        <dbReference type="ChEBI" id="CHEBI:15378"/>
        <dbReference type="ChEBI" id="CHEBI:30616"/>
        <dbReference type="ChEBI" id="CHEBI:43474"/>
        <dbReference type="ChEBI" id="CHEBI:49552"/>
        <dbReference type="ChEBI" id="CHEBI:456216"/>
        <dbReference type="EC" id="7.2.2.8"/>
    </reaction>
</comment>